<keyword evidence="2" id="KW-0479">Metal-binding</keyword>
<evidence type="ECO:0000313" key="13">
    <source>
        <dbReference type="EMBL" id="GAA0163698.1"/>
    </source>
</evidence>
<name>A0AAV3QMB4_LITER</name>
<accession>A0AAV3QMB4</accession>
<proteinExistence type="predicted"/>
<feature type="region of interest" description="Disordered" evidence="11">
    <location>
        <begin position="89"/>
        <end position="109"/>
    </location>
</feature>
<dbReference type="PANTHER" id="PTHR31251">
    <property type="entry name" value="SQUAMOSA PROMOTER-BINDING-LIKE PROTEIN 4"/>
    <property type="match status" value="1"/>
</dbReference>
<evidence type="ECO:0000256" key="10">
    <source>
        <dbReference type="PROSITE-ProRule" id="PRU00470"/>
    </source>
</evidence>
<keyword evidence="5" id="KW-0805">Transcription regulation</keyword>
<evidence type="ECO:0000256" key="8">
    <source>
        <dbReference type="ARBA" id="ARBA00023242"/>
    </source>
</evidence>
<evidence type="ECO:0000256" key="3">
    <source>
        <dbReference type="ARBA" id="ARBA00022771"/>
    </source>
</evidence>
<evidence type="ECO:0000256" key="7">
    <source>
        <dbReference type="ARBA" id="ARBA00023163"/>
    </source>
</evidence>
<keyword evidence="3 10" id="KW-0863">Zinc-finger</keyword>
<reference evidence="13 14" key="1">
    <citation type="submission" date="2024-01" db="EMBL/GenBank/DDBJ databases">
        <title>The complete chloroplast genome sequence of Lithospermum erythrorhizon: insights into the phylogenetic relationship among Boraginaceae species and the maternal lineages of purple gromwells.</title>
        <authorList>
            <person name="Okada T."/>
            <person name="Watanabe K."/>
        </authorList>
    </citation>
    <scope>NUCLEOTIDE SEQUENCE [LARGE SCALE GENOMIC DNA]</scope>
</reference>
<keyword evidence="8" id="KW-0539">Nucleus</keyword>
<organism evidence="13 14">
    <name type="scientific">Lithospermum erythrorhizon</name>
    <name type="common">Purple gromwell</name>
    <name type="synonym">Lithospermum officinale var. erythrorhizon</name>
    <dbReference type="NCBI Taxonomy" id="34254"/>
    <lineage>
        <taxon>Eukaryota</taxon>
        <taxon>Viridiplantae</taxon>
        <taxon>Streptophyta</taxon>
        <taxon>Embryophyta</taxon>
        <taxon>Tracheophyta</taxon>
        <taxon>Spermatophyta</taxon>
        <taxon>Magnoliopsida</taxon>
        <taxon>eudicotyledons</taxon>
        <taxon>Gunneridae</taxon>
        <taxon>Pentapetalae</taxon>
        <taxon>asterids</taxon>
        <taxon>lamiids</taxon>
        <taxon>Boraginales</taxon>
        <taxon>Boraginaceae</taxon>
        <taxon>Boraginoideae</taxon>
        <taxon>Lithospermeae</taxon>
        <taxon>Lithospermum</taxon>
    </lineage>
</organism>
<evidence type="ECO:0000256" key="5">
    <source>
        <dbReference type="ARBA" id="ARBA00023015"/>
    </source>
</evidence>
<dbReference type="InterPro" id="IPR044817">
    <property type="entry name" value="SBP-like"/>
</dbReference>
<sequence length="300" mass="33246">MESSALSGSSKRAKAPGSIAQFAHCLVDGCNADLSQCREYHRRHKVCEAHSKTPKVTIGGREQRFCQQCSRFHSLSEFDEGKRSCRKRLDGHNRRRRKSQPGSLPRNPGLIFSNEPGARLLSFGSSEPLTSSIASMGWAGVISSDKDMCTNSNQADLNYLVRQNSLNEASSYDFKGINQFQFLQSIECSLPEVSVQQTFFSPSSASGSSSHKIFSDGSSHQVVDWDRALSLLSSGSSINREIGLNHHMVQFGGSMHHSQQPLAHHSLQHFSSAGQYLFQQDIESKPTTSGSQQRLTFMWQ</sequence>
<dbReference type="GO" id="GO:0005634">
    <property type="term" value="C:nucleus"/>
    <property type="evidence" value="ECO:0007669"/>
    <property type="project" value="UniProtKB-SubCell"/>
</dbReference>
<comment type="function">
    <text evidence="9">Probable transcriptional factor. Binds to the promoter of the SQUAMOSA gene.</text>
</comment>
<dbReference type="GO" id="GO:0003677">
    <property type="term" value="F:DNA binding"/>
    <property type="evidence" value="ECO:0007669"/>
    <property type="project" value="UniProtKB-KW"/>
</dbReference>
<evidence type="ECO:0000256" key="6">
    <source>
        <dbReference type="ARBA" id="ARBA00023125"/>
    </source>
</evidence>
<dbReference type="GO" id="GO:0008270">
    <property type="term" value="F:zinc ion binding"/>
    <property type="evidence" value="ECO:0007669"/>
    <property type="project" value="UniProtKB-KW"/>
</dbReference>
<comment type="subcellular location">
    <subcellularLocation>
        <location evidence="1">Nucleus</location>
    </subcellularLocation>
</comment>
<keyword evidence="6" id="KW-0238">DNA-binding</keyword>
<keyword evidence="14" id="KW-1185">Reference proteome</keyword>
<keyword evidence="7" id="KW-0804">Transcription</keyword>
<evidence type="ECO:0000256" key="2">
    <source>
        <dbReference type="ARBA" id="ARBA00022723"/>
    </source>
</evidence>
<evidence type="ECO:0000256" key="11">
    <source>
        <dbReference type="SAM" id="MobiDB-lite"/>
    </source>
</evidence>
<evidence type="ECO:0000256" key="4">
    <source>
        <dbReference type="ARBA" id="ARBA00022833"/>
    </source>
</evidence>
<evidence type="ECO:0000256" key="9">
    <source>
        <dbReference type="ARBA" id="ARBA00056472"/>
    </source>
</evidence>
<evidence type="ECO:0000313" key="14">
    <source>
        <dbReference type="Proteomes" id="UP001454036"/>
    </source>
</evidence>
<dbReference type="Proteomes" id="UP001454036">
    <property type="component" value="Unassembled WGS sequence"/>
</dbReference>
<evidence type="ECO:0000256" key="1">
    <source>
        <dbReference type="ARBA" id="ARBA00004123"/>
    </source>
</evidence>
<feature type="domain" description="SBP-type" evidence="12">
    <location>
        <begin position="22"/>
        <end position="99"/>
    </location>
</feature>
<dbReference type="InterPro" id="IPR004333">
    <property type="entry name" value="SBP_dom"/>
</dbReference>
<comment type="caution">
    <text evidence="13">The sequence shown here is derived from an EMBL/GenBank/DDBJ whole genome shotgun (WGS) entry which is preliminary data.</text>
</comment>
<dbReference type="Gene3D" id="4.10.1100.10">
    <property type="entry name" value="Transcription factor, SBP-box domain"/>
    <property type="match status" value="1"/>
</dbReference>
<dbReference type="InterPro" id="IPR036893">
    <property type="entry name" value="SBP_sf"/>
</dbReference>
<dbReference type="PANTHER" id="PTHR31251:SF208">
    <property type="entry name" value="SQUAMOSA PROMOTER-BINDING-LIKE PROTEIN 18"/>
    <property type="match status" value="1"/>
</dbReference>
<dbReference type="Pfam" id="PF03110">
    <property type="entry name" value="SBP"/>
    <property type="match status" value="1"/>
</dbReference>
<dbReference type="SUPFAM" id="SSF103612">
    <property type="entry name" value="SBT domain"/>
    <property type="match status" value="1"/>
</dbReference>
<dbReference type="AlphaFoldDB" id="A0AAV3QMB4"/>
<dbReference type="FunFam" id="4.10.1100.10:FF:000001">
    <property type="entry name" value="Squamosa promoter-binding-like protein 14"/>
    <property type="match status" value="1"/>
</dbReference>
<evidence type="ECO:0000259" key="12">
    <source>
        <dbReference type="PROSITE" id="PS51141"/>
    </source>
</evidence>
<protein>
    <recommendedName>
        <fullName evidence="12">SBP-type domain-containing protein</fullName>
    </recommendedName>
</protein>
<dbReference type="EMBL" id="BAABME010004825">
    <property type="protein sequence ID" value="GAA0163698.1"/>
    <property type="molecule type" value="Genomic_DNA"/>
</dbReference>
<dbReference type="PROSITE" id="PS51141">
    <property type="entry name" value="ZF_SBP"/>
    <property type="match status" value="1"/>
</dbReference>
<gene>
    <name evidence="13" type="ORF">LIER_19499</name>
</gene>
<keyword evidence="4" id="KW-0862">Zinc</keyword>